<dbReference type="SUPFAM" id="SSF46785">
    <property type="entry name" value="Winged helix' DNA-binding domain"/>
    <property type="match status" value="1"/>
</dbReference>
<dbReference type="InterPro" id="IPR040523">
    <property type="entry name" value="AsnC_trans_reg2"/>
</dbReference>
<comment type="pathway">
    <text evidence="2">Porphyrin-containing compound metabolism.</text>
</comment>
<comment type="similarity">
    <text evidence="3">Belongs to the Ahb/Nir family.</text>
</comment>
<evidence type="ECO:0000313" key="8">
    <source>
        <dbReference type="EMBL" id="MPM46586.1"/>
    </source>
</evidence>
<evidence type="ECO:0000256" key="3">
    <source>
        <dbReference type="ARBA" id="ARBA00023457"/>
    </source>
</evidence>
<dbReference type="InterPro" id="IPR019888">
    <property type="entry name" value="Tscrpt_reg_AsnC-like"/>
</dbReference>
<evidence type="ECO:0000259" key="6">
    <source>
        <dbReference type="Pfam" id="PF17805"/>
    </source>
</evidence>
<comment type="catalytic activity">
    <reaction evidence="5">
        <text>siroheme + 2 H(+) = 12,18-didecarboxysiroheme + 2 CO2</text>
        <dbReference type="Rhea" id="RHEA:19093"/>
        <dbReference type="ChEBI" id="CHEBI:15378"/>
        <dbReference type="ChEBI" id="CHEBI:16526"/>
        <dbReference type="ChEBI" id="CHEBI:60052"/>
        <dbReference type="ChEBI" id="CHEBI:140497"/>
        <dbReference type="EC" id="4.1.1.111"/>
    </reaction>
</comment>
<evidence type="ECO:0000259" key="7">
    <source>
        <dbReference type="Pfam" id="PF22451"/>
    </source>
</evidence>
<dbReference type="InterPro" id="IPR036388">
    <property type="entry name" value="WH-like_DNA-bd_sf"/>
</dbReference>
<dbReference type="GO" id="GO:0016829">
    <property type="term" value="F:lyase activity"/>
    <property type="evidence" value="ECO:0007669"/>
    <property type="project" value="UniProtKB-KW"/>
</dbReference>
<dbReference type="Pfam" id="PF17805">
    <property type="entry name" value="AsnC_trans_reg2"/>
    <property type="match status" value="1"/>
</dbReference>
<organism evidence="8">
    <name type="scientific">bioreactor metagenome</name>
    <dbReference type="NCBI Taxonomy" id="1076179"/>
    <lineage>
        <taxon>unclassified sequences</taxon>
        <taxon>metagenomes</taxon>
        <taxon>ecological metagenomes</taxon>
    </lineage>
</organism>
<dbReference type="PANTHER" id="PTHR43413">
    <property type="entry name" value="TRANSCRIPTIONAL REGULATOR, ASNC FAMILY"/>
    <property type="match status" value="1"/>
</dbReference>
<reference evidence="8" key="1">
    <citation type="submission" date="2019-08" db="EMBL/GenBank/DDBJ databases">
        <authorList>
            <person name="Kucharzyk K."/>
            <person name="Murdoch R.W."/>
            <person name="Higgins S."/>
            <person name="Loffler F."/>
        </authorList>
    </citation>
    <scope>NUCLEOTIDE SEQUENCE</scope>
</reference>
<sequence length="149" mass="16981">MLTSFDKDLLNILQTDLPITSRPFAEIANRLNSDETTVIDRLKYLKDNGYIRKIGAFFDSTSLGYVGTLVAAQVEREHIVEVAKIINTYEGVTHNYERDGIFNLWFTLMVPDLTSQKRILGEIKSLKGVLKLINLPANKKYKVSVQFKL</sequence>
<feature type="domain" description="Siroheme decarboxylase AsnC-like ligand binding" evidence="6">
    <location>
        <begin position="63"/>
        <end position="142"/>
    </location>
</feature>
<evidence type="ECO:0000256" key="2">
    <source>
        <dbReference type="ARBA" id="ARBA00023444"/>
    </source>
</evidence>
<dbReference type="Gene3D" id="1.10.10.10">
    <property type="entry name" value="Winged helix-like DNA-binding domain superfamily/Winged helix DNA-binding domain"/>
    <property type="match status" value="1"/>
</dbReference>
<protein>
    <recommendedName>
        <fullName evidence="4">siroheme decarboxylase</fullName>
        <ecNumber evidence="4">4.1.1.111</ecNumber>
    </recommendedName>
</protein>
<dbReference type="EMBL" id="VSSQ01011338">
    <property type="protein sequence ID" value="MPM46586.1"/>
    <property type="molecule type" value="Genomic_DNA"/>
</dbReference>
<proteinExistence type="inferred from homology"/>
<gene>
    <name evidence="8" type="ORF">SDC9_93290</name>
</gene>
<evidence type="ECO:0000256" key="5">
    <source>
        <dbReference type="ARBA" id="ARBA00048470"/>
    </source>
</evidence>
<comment type="caution">
    <text evidence="8">The sequence shown here is derived from an EMBL/GenBank/DDBJ whole genome shotgun (WGS) entry which is preliminary data.</text>
</comment>
<dbReference type="InterPro" id="IPR053953">
    <property type="entry name" value="NirdL-like_HTH"/>
</dbReference>
<evidence type="ECO:0000256" key="1">
    <source>
        <dbReference type="ARBA" id="ARBA00023239"/>
    </source>
</evidence>
<dbReference type="Pfam" id="PF22451">
    <property type="entry name" value="NirdL-like_HTH"/>
    <property type="match status" value="1"/>
</dbReference>
<feature type="domain" description="Siroheme decarboxylase NirL-like HTH" evidence="7">
    <location>
        <begin position="6"/>
        <end position="52"/>
    </location>
</feature>
<dbReference type="AlphaFoldDB" id="A0A645A0Y5"/>
<dbReference type="PANTHER" id="PTHR43413:SF1">
    <property type="entry name" value="SIROHEME DECARBOXYLASE NIRL SUBUNIT"/>
    <property type="match status" value="1"/>
</dbReference>
<dbReference type="Gene3D" id="3.30.70.3460">
    <property type="match status" value="1"/>
</dbReference>
<evidence type="ECO:0000256" key="4">
    <source>
        <dbReference type="ARBA" id="ARBA00023471"/>
    </source>
</evidence>
<accession>A0A645A0Y5</accession>
<dbReference type="SMART" id="SM00344">
    <property type="entry name" value="HTH_ASNC"/>
    <property type="match status" value="1"/>
</dbReference>
<name>A0A645A0Y5_9ZZZZ</name>
<dbReference type="InterPro" id="IPR036390">
    <property type="entry name" value="WH_DNA-bd_sf"/>
</dbReference>
<dbReference type="InterPro" id="IPR050684">
    <property type="entry name" value="HTH-Siroheme_Decarb"/>
</dbReference>
<dbReference type="EC" id="4.1.1.111" evidence="4"/>
<keyword evidence="1" id="KW-0456">Lyase</keyword>